<evidence type="ECO:0000256" key="3">
    <source>
        <dbReference type="ARBA" id="ARBA00022989"/>
    </source>
</evidence>
<proteinExistence type="predicted"/>
<name>A0A7J7LAM3_9MAGN</name>
<comment type="subcellular location">
    <subcellularLocation>
        <location evidence="1">Membrane</location>
        <topology evidence="1">Multi-pass membrane protein</topology>
    </subcellularLocation>
</comment>
<dbReference type="PANTHER" id="PTHR11827:SF100">
    <property type="entry name" value="CATION-CHLORIDE COTRANSPORTER 1"/>
    <property type="match status" value="1"/>
</dbReference>
<dbReference type="OrthoDB" id="1929735at2759"/>
<comment type="caution">
    <text evidence="7">The sequence shown here is derived from an EMBL/GenBank/DDBJ whole genome shotgun (WGS) entry which is preliminary data.</text>
</comment>
<evidence type="ECO:0000256" key="2">
    <source>
        <dbReference type="ARBA" id="ARBA00022692"/>
    </source>
</evidence>
<evidence type="ECO:0000259" key="6">
    <source>
        <dbReference type="Pfam" id="PF00324"/>
    </source>
</evidence>
<dbReference type="AlphaFoldDB" id="A0A7J7LAM3"/>
<protein>
    <recommendedName>
        <fullName evidence="6">Amino acid permease/ SLC12A domain-containing protein</fullName>
    </recommendedName>
</protein>
<feature type="transmembrane region" description="Helical" evidence="5">
    <location>
        <begin position="20"/>
        <end position="44"/>
    </location>
</feature>
<dbReference type="InterPro" id="IPR004841">
    <property type="entry name" value="AA-permease/SLC12A_dom"/>
</dbReference>
<accession>A0A7J7LAM3</accession>
<gene>
    <name evidence="7" type="ORF">GIB67_015527</name>
</gene>
<evidence type="ECO:0000313" key="7">
    <source>
        <dbReference type="EMBL" id="KAF6139570.1"/>
    </source>
</evidence>
<keyword evidence="3 5" id="KW-1133">Transmembrane helix</keyword>
<dbReference type="GO" id="GO:0015377">
    <property type="term" value="F:chloride:monoatomic cation symporter activity"/>
    <property type="evidence" value="ECO:0007669"/>
    <property type="project" value="InterPro"/>
</dbReference>
<evidence type="ECO:0000313" key="8">
    <source>
        <dbReference type="Proteomes" id="UP000541444"/>
    </source>
</evidence>
<feature type="transmembrane region" description="Helical" evidence="5">
    <location>
        <begin position="157"/>
        <end position="181"/>
    </location>
</feature>
<dbReference type="InterPro" id="IPR004842">
    <property type="entry name" value="SLC12A_fam"/>
</dbReference>
<dbReference type="Gene3D" id="1.20.1740.10">
    <property type="entry name" value="Amino acid/polyamine transporter I"/>
    <property type="match status" value="1"/>
</dbReference>
<dbReference type="Pfam" id="PF00324">
    <property type="entry name" value="AA_permease"/>
    <property type="match status" value="1"/>
</dbReference>
<feature type="domain" description="Amino acid permease/ SLC12A" evidence="6">
    <location>
        <begin position="29"/>
        <end position="153"/>
    </location>
</feature>
<evidence type="ECO:0000256" key="1">
    <source>
        <dbReference type="ARBA" id="ARBA00004141"/>
    </source>
</evidence>
<keyword evidence="2 5" id="KW-0812">Transmembrane</keyword>
<dbReference type="EMBL" id="JACGCM010002464">
    <property type="protein sequence ID" value="KAF6139570.1"/>
    <property type="molecule type" value="Genomic_DNA"/>
</dbReference>
<reference evidence="7 8" key="1">
    <citation type="journal article" date="2020" name="IScience">
        <title>Genome Sequencing of the Endangered Kingdonia uniflora (Circaeasteraceae, Ranunculales) Reveals Potential Mechanisms of Evolutionary Specialization.</title>
        <authorList>
            <person name="Sun Y."/>
            <person name="Deng T."/>
            <person name="Zhang A."/>
            <person name="Moore M.J."/>
            <person name="Landis J.B."/>
            <person name="Lin N."/>
            <person name="Zhang H."/>
            <person name="Zhang X."/>
            <person name="Huang J."/>
            <person name="Zhang X."/>
            <person name="Sun H."/>
            <person name="Wang H."/>
        </authorList>
    </citation>
    <scope>NUCLEOTIDE SEQUENCE [LARGE SCALE GENOMIC DNA]</scope>
    <source>
        <strain evidence="7">TB1705</strain>
        <tissue evidence="7">Leaf</tissue>
    </source>
</reference>
<dbReference type="PANTHER" id="PTHR11827">
    <property type="entry name" value="SOLUTE CARRIER FAMILY 12, CATION COTRANSPORTERS"/>
    <property type="match status" value="1"/>
</dbReference>
<evidence type="ECO:0000256" key="4">
    <source>
        <dbReference type="ARBA" id="ARBA00023136"/>
    </source>
</evidence>
<keyword evidence="8" id="KW-1185">Reference proteome</keyword>
<keyword evidence="4 5" id="KW-0472">Membrane</keyword>
<feature type="transmembrane region" description="Helical" evidence="5">
    <location>
        <begin position="64"/>
        <end position="88"/>
    </location>
</feature>
<dbReference type="Proteomes" id="UP000541444">
    <property type="component" value="Unassembled WGS sequence"/>
</dbReference>
<organism evidence="7 8">
    <name type="scientific">Kingdonia uniflora</name>
    <dbReference type="NCBI Taxonomy" id="39325"/>
    <lineage>
        <taxon>Eukaryota</taxon>
        <taxon>Viridiplantae</taxon>
        <taxon>Streptophyta</taxon>
        <taxon>Embryophyta</taxon>
        <taxon>Tracheophyta</taxon>
        <taxon>Spermatophyta</taxon>
        <taxon>Magnoliopsida</taxon>
        <taxon>Ranunculales</taxon>
        <taxon>Circaeasteraceae</taxon>
        <taxon>Kingdonia</taxon>
    </lineage>
</organism>
<sequence length="240" mass="26229">MYTSRLHFENFESFELLNGYLVLIYLTRFFNVRSALVGLFFPAVTGIMAGSNRSASLKDTQRSIPIGTLSATLTTSTLYLISVLLLGALATREKLLKDRLLTATVAWPLPFIIYVGIILSTLGAALQSLTGAPRLLAAIANDDILPVLNYFKVAEGIIMFLISWSFTLVSLALASLIYYYVSIKGKAGDWGDGFKSAYFQLALRSLRSLGGLYILLSTCSNPKGSTLNGSLKSVRWKCSL</sequence>
<feature type="transmembrane region" description="Helical" evidence="5">
    <location>
        <begin position="100"/>
        <end position="126"/>
    </location>
</feature>
<evidence type="ECO:0000256" key="5">
    <source>
        <dbReference type="SAM" id="Phobius"/>
    </source>
</evidence>
<dbReference type="GO" id="GO:0016020">
    <property type="term" value="C:membrane"/>
    <property type="evidence" value="ECO:0007669"/>
    <property type="project" value="UniProtKB-SubCell"/>
</dbReference>